<dbReference type="InterPro" id="IPR056562">
    <property type="entry name" value="LysM2_CERK1_LYK3_4_5"/>
</dbReference>
<dbReference type="Proteomes" id="UP001188597">
    <property type="component" value="Unassembled WGS sequence"/>
</dbReference>
<dbReference type="Gene3D" id="1.10.510.10">
    <property type="entry name" value="Transferase(Phosphotransferase) domain 1"/>
    <property type="match status" value="1"/>
</dbReference>
<dbReference type="InterPro" id="IPR056563">
    <property type="entry name" value="LysM3_LYK4_5"/>
</dbReference>
<accession>A0AA88X6V5</accession>
<dbReference type="Gene3D" id="3.30.200.20">
    <property type="entry name" value="Phosphorylase Kinase, domain 1"/>
    <property type="match status" value="1"/>
</dbReference>
<dbReference type="PANTHER" id="PTHR45927">
    <property type="entry name" value="LYSM-DOMAIN RECEPTOR-LIKE KINASE-RELATED"/>
    <property type="match status" value="1"/>
</dbReference>
<dbReference type="InterPro" id="IPR036779">
    <property type="entry name" value="LysM_dom_sf"/>
</dbReference>
<dbReference type="GO" id="GO:0004672">
    <property type="term" value="F:protein kinase activity"/>
    <property type="evidence" value="ECO:0007669"/>
    <property type="project" value="InterPro"/>
</dbReference>
<dbReference type="InterPro" id="IPR056561">
    <property type="entry name" value="NFP_LYK_LysM1"/>
</dbReference>
<sequence>MVYRANQELNTISNISNLFNMPPDGLLFLNNIKSPSENLTRGREVLVPISCSCCGHFSQANFTYIVPHSATFADIACGVYEGLVKSVTLVEENQWQGNHLTVGSMLHLPLKCACPDNFSVSVGVKYLVTYPIVEFDYTEMISKKFGIPLEDIWEANNLEPGPTVYPNTTVLVPLKKEPSINLSVLDPQPPIPSFLPTLPVQRARKNTKKVYITGSIIGFLLVVLASISCALYVKALKKNDAEHISSFARRSSCSTPRSSPISGPTTSTNSCLSPDLLASLKYTLCNYSTEEVRRATRNFSEDSKMSGDLYKGLLDDVEVMIKQMKFDDTRQVIDLHSKINHGNIVKLLGVCYGENESSCSYLVFEFPNGGCLRECLSHSSYSLRWHRRTQIAFDIATGLHYLYYCMVPPYTNMSISSRNIFVTTKSKAKLAVLGQNPSVGSAREYEAMANLKRWVEAENHLNGLTHEKVDIFAFGIVLLELISAREDTDGKLLRESIGFLGGGASEGGCFEQLRNFVDPSLKEDYPLAEALCLAVLAKACVDDEPLHRPSVDDIMKVLARMV</sequence>
<evidence type="ECO:0000259" key="3">
    <source>
        <dbReference type="PROSITE" id="PS51782"/>
    </source>
</evidence>
<keyword evidence="1" id="KW-0812">Transmembrane</keyword>
<evidence type="ECO:0000256" key="1">
    <source>
        <dbReference type="SAM" id="Phobius"/>
    </source>
</evidence>
<feature type="transmembrane region" description="Helical" evidence="1">
    <location>
        <begin position="210"/>
        <end position="233"/>
    </location>
</feature>
<dbReference type="InterPro" id="IPR052611">
    <property type="entry name" value="Plant_RLK_LysM"/>
</dbReference>
<dbReference type="Pfam" id="PF23473">
    <property type="entry name" value="LysM3_LYK4_5"/>
    <property type="match status" value="1"/>
</dbReference>
<reference evidence="4" key="1">
    <citation type="submission" date="2022-12" db="EMBL/GenBank/DDBJ databases">
        <title>Draft genome assemblies for two species of Escallonia (Escalloniales).</title>
        <authorList>
            <person name="Chanderbali A."/>
            <person name="Dervinis C."/>
            <person name="Anghel I."/>
            <person name="Soltis D."/>
            <person name="Soltis P."/>
            <person name="Zapata F."/>
        </authorList>
    </citation>
    <scope>NUCLEOTIDE SEQUENCE</scope>
    <source>
        <strain evidence="4">UCBG64.0493</strain>
        <tissue evidence="4">Leaf</tissue>
    </source>
</reference>
<proteinExistence type="predicted"/>
<dbReference type="SUPFAM" id="SSF56112">
    <property type="entry name" value="Protein kinase-like (PK-like)"/>
    <property type="match status" value="1"/>
</dbReference>
<evidence type="ECO:0008006" key="6">
    <source>
        <dbReference type="Google" id="ProtNLM"/>
    </source>
</evidence>
<dbReference type="PROSITE" id="PS50011">
    <property type="entry name" value="PROTEIN_KINASE_DOM"/>
    <property type="match status" value="1"/>
</dbReference>
<dbReference type="Pfam" id="PF23472">
    <property type="entry name" value="LysM2_CERK1_LYK3_4_5"/>
    <property type="match status" value="1"/>
</dbReference>
<dbReference type="PANTHER" id="PTHR45927:SF10">
    <property type="entry name" value="LYSM-DOMAIN RECEPTOR-LIKE KINASE"/>
    <property type="match status" value="1"/>
</dbReference>
<name>A0AA88X6V5_9ASTE</name>
<dbReference type="GO" id="GO:0005886">
    <property type="term" value="C:plasma membrane"/>
    <property type="evidence" value="ECO:0007669"/>
    <property type="project" value="UniProtKB-ARBA"/>
</dbReference>
<keyword evidence="1" id="KW-1133">Transmembrane helix</keyword>
<dbReference type="InterPro" id="IPR001245">
    <property type="entry name" value="Ser-Thr/Tyr_kinase_cat_dom"/>
</dbReference>
<protein>
    <recommendedName>
        <fullName evidence="6">LysM domain receptor-like kinase 4</fullName>
    </recommendedName>
</protein>
<dbReference type="Gene3D" id="3.10.350.10">
    <property type="entry name" value="LysM domain"/>
    <property type="match status" value="1"/>
</dbReference>
<feature type="domain" description="LysM" evidence="3">
    <location>
        <begin position="128"/>
        <end position="172"/>
    </location>
</feature>
<gene>
    <name evidence="4" type="ORF">RJ639_026714</name>
</gene>
<dbReference type="AlphaFoldDB" id="A0AA88X6V5"/>
<evidence type="ECO:0000313" key="5">
    <source>
        <dbReference type="Proteomes" id="UP001188597"/>
    </source>
</evidence>
<feature type="domain" description="Protein kinase" evidence="2">
    <location>
        <begin position="278"/>
        <end position="561"/>
    </location>
</feature>
<comment type="caution">
    <text evidence="4">The sequence shown here is derived from an EMBL/GenBank/DDBJ whole genome shotgun (WGS) entry which is preliminary data.</text>
</comment>
<dbReference type="InterPro" id="IPR000719">
    <property type="entry name" value="Prot_kinase_dom"/>
</dbReference>
<organism evidence="4 5">
    <name type="scientific">Escallonia herrerae</name>
    <dbReference type="NCBI Taxonomy" id="1293975"/>
    <lineage>
        <taxon>Eukaryota</taxon>
        <taxon>Viridiplantae</taxon>
        <taxon>Streptophyta</taxon>
        <taxon>Embryophyta</taxon>
        <taxon>Tracheophyta</taxon>
        <taxon>Spermatophyta</taxon>
        <taxon>Magnoliopsida</taxon>
        <taxon>eudicotyledons</taxon>
        <taxon>Gunneridae</taxon>
        <taxon>Pentapetalae</taxon>
        <taxon>asterids</taxon>
        <taxon>campanulids</taxon>
        <taxon>Escalloniales</taxon>
        <taxon>Escalloniaceae</taxon>
        <taxon>Escallonia</taxon>
    </lineage>
</organism>
<dbReference type="GO" id="GO:0005524">
    <property type="term" value="F:ATP binding"/>
    <property type="evidence" value="ECO:0007669"/>
    <property type="project" value="InterPro"/>
</dbReference>
<dbReference type="Pfam" id="PF23446">
    <property type="entry name" value="LysM1_NFP_LYK"/>
    <property type="match status" value="1"/>
</dbReference>
<keyword evidence="5" id="KW-1185">Reference proteome</keyword>
<keyword evidence="1" id="KW-0472">Membrane</keyword>
<dbReference type="InterPro" id="IPR018392">
    <property type="entry name" value="LysM"/>
</dbReference>
<dbReference type="PROSITE" id="PS51782">
    <property type="entry name" value="LYSM"/>
    <property type="match status" value="1"/>
</dbReference>
<dbReference type="Pfam" id="PF07714">
    <property type="entry name" value="PK_Tyr_Ser-Thr"/>
    <property type="match status" value="1"/>
</dbReference>
<dbReference type="EMBL" id="JAVXUP010000043">
    <property type="protein sequence ID" value="KAK3041002.1"/>
    <property type="molecule type" value="Genomic_DNA"/>
</dbReference>
<dbReference type="InterPro" id="IPR011009">
    <property type="entry name" value="Kinase-like_dom_sf"/>
</dbReference>
<evidence type="ECO:0000313" key="4">
    <source>
        <dbReference type="EMBL" id="KAK3041002.1"/>
    </source>
</evidence>
<evidence type="ECO:0000259" key="2">
    <source>
        <dbReference type="PROSITE" id="PS50011"/>
    </source>
</evidence>